<dbReference type="InterPro" id="IPR036390">
    <property type="entry name" value="WH_DNA-bd_sf"/>
</dbReference>
<gene>
    <name evidence="1" type="ORF">GCM10007935_23030</name>
</gene>
<dbReference type="Gene3D" id="1.10.10.10">
    <property type="entry name" value="Winged helix-like DNA-binding domain superfamily/Winged helix DNA-binding domain"/>
    <property type="match status" value="1"/>
</dbReference>
<evidence type="ECO:0000313" key="2">
    <source>
        <dbReference type="Proteomes" id="UP001156903"/>
    </source>
</evidence>
<reference evidence="2" key="1">
    <citation type="journal article" date="2019" name="Int. J. Syst. Evol. Microbiol.">
        <title>The Global Catalogue of Microorganisms (GCM) 10K type strain sequencing project: providing services to taxonomists for standard genome sequencing and annotation.</title>
        <authorList>
            <consortium name="The Broad Institute Genomics Platform"/>
            <consortium name="The Broad Institute Genome Sequencing Center for Infectious Disease"/>
            <person name="Wu L."/>
            <person name="Ma J."/>
        </authorList>
    </citation>
    <scope>NUCLEOTIDE SEQUENCE [LARGE SCALE GENOMIC DNA]</scope>
    <source>
        <strain evidence="2">NBRC 109341</strain>
    </source>
</reference>
<proteinExistence type="predicted"/>
<organism evidence="1 2">
    <name type="scientific">Hydrogenophaga electricum</name>
    <dbReference type="NCBI Taxonomy" id="1230953"/>
    <lineage>
        <taxon>Bacteria</taxon>
        <taxon>Pseudomonadati</taxon>
        <taxon>Pseudomonadota</taxon>
        <taxon>Betaproteobacteria</taxon>
        <taxon>Burkholderiales</taxon>
        <taxon>Comamonadaceae</taxon>
        <taxon>Hydrogenophaga</taxon>
    </lineage>
</organism>
<dbReference type="InterPro" id="IPR036388">
    <property type="entry name" value="WH-like_DNA-bd_sf"/>
</dbReference>
<evidence type="ECO:0008006" key="3">
    <source>
        <dbReference type="Google" id="ProtNLM"/>
    </source>
</evidence>
<evidence type="ECO:0000313" key="1">
    <source>
        <dbReference type="EMBL" id="GLS14870.1"/>
    </source>
</evidence>
<keyword evidence="2" id="KW-1185">Reference proteome</keyword>
<dbReference type="EMBL" id="BSPB01000017">
    <property type="protein sequence ID" value="GLS14870.1"/>
    <property type="molecule type" value="Genomic_DNA"/>
</dbReference>
<sequence length="166" mass="17656">MSSPPSGNRLPDDILARISAAGLRRTLATRVVLGLFVADPGVVLTHAQVLALVQARGLDVNRVTLYRLLDRLAACGALQRETDEATRTWRFRLASAADADGQAPRFECDSCHQRFRLDGASASTRELADSLFSRLAALGHQGVRLELAVHGTCAGCADPAVDAPAP</sequence>
<dbReference type="SUPFAM" id="SSF46785">
    <property type="entry name" value="Winged helix' DNA-binding domain"/>
    <property type="match status" value="1"/>
</dbReference>
<dbReference type="Proteomes" id="UP001156903">
    <property type="component" value="Unassembled WGS sequence"/>
</dbReference>
<dbReference type="RefSeq" id="WP_234262679.1">
    <property type="nucleotide sequence ID" value="NZ_BSPB01000017.1"/>
</dbReference>
<comment type="caution">
    <text evidence="1">The sequence shown here is derived from an EMBL/GenBank/DDBJ whole genome shotgun (WGS) entry which is preliminary data.</text>
</comment>
<accession>A0ABQ6C4J8</accession>
<protein>
    <recommendedName>
        <fullName evidence="3">Ferric uptake regulation protein</fullName>
    </recommendedName>
</protein>
<name>A0ABQ6C4J8_9BURK</name>